<dbReference type="AlphaFoldDB" id="A0A852TXJ4"/>
<reference evidence="2 3" key="1">
    <citation type="submission" date="2020-07" db="EMBL/GenBank/DDBJ databases">
        <title>Sequencing the genomes of 1000 actinobacteria strains.</title>
        <authorList>
            <person name="Klenk H.-P."/>
        </authorList>
    </citation>
    <scope>NUCLEOTIDE SEQUENCE [LARGE SCALE GENOMIC DNA]</scope>
    <source>
        <strain evidence="2 3">CXB654</strain>
    </source>
</reference>
<accession>A0A852TXJ4</accession>
<feature type="region of interest" description="Disordered" evidence="1">
    <location>
        <begin position="263"/>
        <end position="339"/>
    </location>
</feature>
<dbReference type="Pfam" id="PF18937">
    <property type="entry name" value="DUF5685"/>
    <property type="match status" value="1"/>
</dbReference>
<protein>
    <recommendedName>
        <fullName evidence="4">Regulatory protein</fullName>
    </recommendedName>
</protein>
<evidence type="ECO:0000256" key="1">
    <source>
        <dbReference type="SAM" id="MobiDB-lite"/>
    </source>
</evidence>
<dbReference type="InterPro" id="IPR043740">
    <property type="entry name" value="DUF5685"/>
</dbReference>
<evidence type="ECO:0008006" key="4">
    <source>
        <dbReference type="Google" id="ProtNLM"/>
    </source>
</evidence>
<proteinExistence type="predicted"/>
<dbReference type="Proteomes" id="UP000589036">
    <property type="component" value="Unassembled WGS sequence"/>
</dbReference>
<gene>
    <name evidence="2" type="ORF">HDA32_002772</name>
</gene>
<feature type="compositionally biased region" description="Basic residues" evidence="1">
    <location>
        <begin position="285"/>
        <end position="295"/>
    </location>
</feature>
<feature type="compositionally biased region" description="Gly residues" evidence="1">
    <location>
        <begin position="310"/>
        <end position="339"/>
    </location>
</feature>
<keyword evidence="3" id="KW-1185">Reference proteome</keyword>
<sequence length="425" mass="44676">MSHLCGLCLALRDDHGQMARVATNYDGLVISALVAAQSAPDAGRRAAGPCPLRGMRRAEVAEGEGARLAAAVSLMLASAKVDDHVSDGDGAYARRPVRGVARRVANRWAGQARKSGSDLGFDSGVLLSVMERQREVEEAAGPGTGVLAVTAPTEEATAQAFAHTATLARRAGNEAPLGEAGRLFGRVAHLLDAVEDQEEDRRSGAWNPITATDADVAEVRRLCDDAVLGVRLALEEADFTDGRLVHALLVHELERAVARTFARAGHPPPQGPGRDSHPSGQPQRYPRHGHPHPQRHGQVPPPQGPPLQHGHGGSHGGHHGGGGGYGGGRHHGGGGGSGGRRPYVEGNGDSCCGFDYKYPKLYDPPKRRGPLVGCGVAVFMASTCQFCCRESYPGPWSGRPYDGCCTDCSCCDCCDCNCCDCCCCD</sequence>
<name>A0A852TXJ4_9ACTN</name>
<evidence type="ECO:0000313" key="3">
    <source>
        <dbReference type="Proteomes" id="UP000589036"/>
    </source>
</evidence>
<evidence type="ECO:0000313" key="2">
    <source>
        <dbReference type="EMBL" id="NYE47652.1"/>
    </source>
</evidence>
<organism evidence="2 3">
    <name type="scientific">Spinactinospora alkalitolerans</name>
    <dbReference type="NCBI Taxonomy" id="687207"/>
    <lineage>
        <taxon>Bacteria</taxon>
        <taxon>Bacillati</taxon>
        <taxon>Actinomycetota</taxon>
        <taxon>Actinomycetes</taxon>
        <taxon>Streptosporangiales</taxon>
        <taxon>Nocardiopsidaceae</taxon>
        <taxon>Spinactinospora</taxon>
    </lineage>
</organism>
<comment type="caution">
    <text evidence="2">The sequence shown here is derived from an EMBL/GenBank/DDBJ whole genome shotgun (WGS) entry which is preliminary data.</text>
</comment>
<dbReference type="EMBL" id="JACCCC010000001">
    <property type="protein sequence ID" value="NYE47652.1"/>
    <property type="molecule type" value="Genomic_DNA"/>
</dbReference>